<evidence type="ECO:0000256" key="4">
    <source>
        <dbReference type="ARBA" id="ARBA00022795"/>
    </source>
</evidence>
<dbReference type="HOGENOM" id="CLU_080373_1_2_6"/>
<evidence type="ECO:0000313" key="8">
    <source>
        <dbReference type="Proteomes" id="UP000019030"/>
    </source>
</evidence>
<dbReference type="PANTHER" id="PTHR34773">
    <property type="entry name" value="FLAGELLAR SECRETION CHAPERONE FLIS"/>
    <property type="match status" value="1"/>
</dbReference>
<evidence type="ECO:0000256" key="6">
    <source>
        <dbReference type="PIRNR" id="PIRNR039090"/>
    </source>
</evidence>
<keyword evidence="7" id="KW-0966">Cell projection</keyword>
<keyword evidence="4 6" id="KW-1005">Bacterial flagellum biogenesis</keyword>
<dbReference type="GO" id="GO:0044780">
    <property type="term" value="P:bacterial-type flagellum assembly"/>
    <property type="evidence" value="ECO:0007669"/>
    <property type="project" value="InterPro"/>
</dbReference>
<sequence>MYSNEQEGFGPYQQYDLAIQVAAASPHQLVLILFNGLMEELIRVKGHIKARRYEHKAQGINKCIDILNVLSSALDYEKGGQLAHNLANLYDYCVYRLYDGSNKLSVELIEEVESIVGNIHEGWSNMGNAA</sequence>
<protein>
    <recommendedName>
        <fullName evidence="6">Flagellar secretion chaperone FliS</fullName>
    </recommendedName>
</protein>
<dbReference type="AlphaFoldDB" id="W0LBB2"/>
<dbReference type="Pfam" id="PF02561">
    <property type="entry name" value="FliS"/>
    <property type="match status" value="1"/>
</dbReference>
<name>W0LBB2_9GAMM</name>
<comment type="subcellular location">
    <subcellularLocation>
        <location evidence="1 6">Cytoplasm</location>
        <location evidence="1 6">Cytosol</location>
    </subcellularLocation>
</comment>
<keyword evidence="5" id="KW-0143">Chaperone</keyword>
<comment type="similarity">
    <text evidence="2 6">Belongs to the FliS family.</text>
</comment>
<dbReference type="STRING" id="1441930.Z042_08655"/>
<dbReference type="PANTHER" id="PTHR34773:SF1">
    <property type="entry name" value="FLAGELLAR SECRETION CHAPERONE FLIS"/>
    <property type="match status" value="1"/>
</dbReference>
<dbReference type="CDD" id="cd16098">
    <property type="entry name" value="FliS"/>
    <property type="match status" value="1"/>
</dbReference>
<dbReference type="GO" id="GO:0005829">
    <property type="term" value="C:cytosol"/>
    <property type="evidence" value="ECO:0007669"/>
    <property type="project" value="UniProtKB-SubCell"/>
</dbReference>
<evidence type="ECO:0000313" key="7">
    <source>
        <dbReference type="EMBL" id="AHG19684.1"/>
    </source>
</evidence>
<proteinExistence type="inferred from homology"/>
<dbReference type="OrthoDB" id="9792010at2"/>
<keyword evidence="7" id="KW-0282">Flagellum</keyword>
<keyword evidence="7" id="KW-0969">Cilium</keyword>
<dbReference type="EMBL" id="CP007044">
    <property type="protein sequence ID" value="AHG19684.1"/>
    <property type="molecule type" value="Genomic_DNA"/>
</dbReference>
<keyword evidence="3 6" id="KW-0963">Cytoplasm</keyword>
<dbReference type="NCBIfam" id="TIGR00208">
    <property type="entry name" value="fliS"/>
    <property type="match status" value="1"/>
</dbReference>
<dbReference type="SUPFAM" id="SSF101116">
    <property type="entry name" value="Flagellar export chaperone FliS"/>
    <property type="match status" value="1"/>
</dbReference>
<evidence type="ECO:0000256" key="1">
    <source>
        <dbReference type="ARBA" id="ARBA00004514"/>
    </source>
</evidence>
<dbReference type="KEGG" id="sfo:Z042_08655"/>
<dbReference type="PATRIC" id="fig|1441930.4.peg.1723"/>
<dbReference type="RefSeq" id="WP_024911187.1">
    <property type="nucleotide sequence ID" value="NZ_CP007044.2"/>
</dbReference>
<dbReference type="GO" id="GO:0071973">
    <property type="term" value="P:bacterial-type flagellum-dependent cell motility"/>
    <property type="evidence" value="ECO:0007669"/>
    <property type="project" value="TreeGrafter"/>
</dbReference>
<dbReference type="InterPro" id="IPR036584">
    <property type="entry name" value="FliS_sf"/>
</dbReference>
<reference evidence="7 8" key="2">
    <citation type="submission" date="2015-03" db="EMBL/GenBank/DDBJ databases">
        <authorList>
            <person name="Chan K.-G."/>
        </authorList>
    </citation>
    <scope>NUCLEOTIDE SEQUENCE [LARGE SCALE GENOMIC DNA]</scope>
    <source>
        <strain evidence="7 8">RB-25</strain>
    </source>
</reference>
<keyword evidence="8" id="KW-1185">Reference proteome</keyword>
<evidence type="ECO:0000256" key="3">
    <source>
        <dbReference type="ARBA" id="ARBA00022490"/>
    </source>
</evidence>
<organism evidence="7 8">
    <name type="scientific">Chania multitudinisentens RB-25</name>
    <dbReference type="NCBI Taxonomy" id="1441930"/>
    <lineage>
        <taxon>Bacteria</taxon>
        <taxon>Pseudomonadati</taxon>
        <taxon>Pseudomonadota</taxon>
        <taxon>Gammaproteobacteria</taxon>
        <taxon>Enterobacterales</taxon>
        <taxon>Yersiniaceae</taxon>
        <taxon>Chania</taxon>
    </lineage>
</organism>
<dbReference type="PIRSF" id="PIRSF039090">
    <property type="entry name" value="Flis"/>
    <property type="match status" value="1"/>
</dbReference>
<dbReference type="Proteomes" id="UP000019030">
    <property type="component" value="Chromosome"/>
</dbReference>
<accession>W0LBB2</accession>
<evidence type="ECO:0000256" key="2">
    <source>
        <dbReference type="ARBA" id="ARBA00008787"/>
    </source>
</evidence>
<evidence type="ECO:0000256" key="5">
    <source>
        <dbReference type="ARBA" id="ARBA00023186"/>
    </source>
</evidence>
<reference evidence="7 8" key="1">
    <citation type="submission" date="2014-01" db="EMBL/GenBank/DDBJ databases">
        <title>Isolation of Serratia multitudinisentens RB-25 from Ex-Landfill site.</title>
        <authorList>
            <person name="Robson E.H.J."/>
        </authorList>
    </citation>
    <scope>NUCLEOTIDE SEQUENCE [LARGE SCALE GENOMIC DNA]</scope>
    <source>
        <strain evidence="7 8">RB-25</strain>
    </source>
</reference>
<dbReference type="Gene3D" id="1.20.120.340">
    <property type="entry name" value="Flagellar protein FliS"/>
    <property type="match status" value="1"/>
</dbReference>
<dbReference type="InterPro" id="IPR003713">
    <property type="entry name" value="FliS"/>
</dbReference>
<dbReference type="eggNOG" id="COG1516">
    <property type="taxonomic scope" value="Bacteria"/>
</dbReference>
<gene>
    <name evidence="7" type="ORF">Z042_08655</name>
</gene>